<dbReference type="HOGENOM" id="CLU_2685950_0_0_5"/>
<dbReference type="KEGG" id="sjp:SJA_C1-29560"/>
<evidence type="ECO:0000313" key="1">
    <source>
        <dbReference type="EMBL" id="BAI97790.1"/>
    </source>
</evidence>
<dbReference type="EMBL" id="AP010803">
    <property type="protein sequence ID" value="BAI97790.1"/>
    <property type="molecule type" value="Genomic_DNA"/>
</dbReference>
<dbReference type="STRING" id="452662.SJA_C1-29560"/>
<organism evidence="1 2">
    <name type="scientific">Sphingobium indicum (strain DSM 16413 / CCM 7287 / MTCC 6362 / UT26 / NBRC 101211 / UT26S)</name>
    <name type="common">Sphingobium japonicum</name>
    <dbReference type="NCBI Taxonomy" id="452662"/>
    <lineage>
        <taxon>Bacteria</taxon>
        <taxon>Pseudomonadati</taxon>
        <taxon>Pseudomonadota</taxon>
        <taxon>Alphaproteobacteria</taxon>
        <taxon>Sphingomonadales</taxon>
        <taxon>Sphingomonadaceae</taxon>
        <taxon>Sphingobium</taxon>
    </lineage>
</organism>
<gene>
    <name evidence="1" type="ordered locus">SJA_C1-29560</name>
</gene>
<dbReference type="AlphaFoldDB" id="D4Z5A8"/>
<evidence type="ECO:0008006" key="3">
    <source>
        <dbReference type="Google" id="ProtNLM"/>
    </source>
</evidence>
<name>D4Z5A8_SPHIU</name>
<dbReference type="eggNOG" id="COG4584">
    <property type="taxonomic scope" value="Bacteria"/>
</dbReference>
<reference evidence="1 2" key="1">
    <citation type="journal article" date="2010" name="J. Bacteriol.">
        <title>Complete genome sequence of the representative gamma-hexachlorocyclohexane-degrading bacterium Sphingobium japonicum UT26.</title>
        <authorList>
            <person name="Nagata Y."/>
            <person name="Ohtsubo Y."/>
            <person name="Endo R."/>
            <person name="Ichikawa N."/>
            <person name="Ankai A."/>
            <person name="Oguchi A."/>
            <person name="Fukui S."/>
            <person name="Fujita N."/>
            <person name="Tsuda M."/>
        </authorList>
    </citation>
    <scope>NUCLEOTIDE SEQUENCE [LARGE SCALE GENOMIC DNA]</scope>
    <source>
        <strain evidence="2">DSM 16413 / CCM 7287 / MTCC 6362 / UT26 / NBRC 101211 / UT26S</strain>
    </source>
</reference>
<dbReference type="Proteomes" id="UP000007753">
    <property type="component" value="Chromosome 1"/>
</dbReference>
<keyword evidence="2" id="KW-1185">Reference proteome</keyword>
<accession>D4Z5A8</accession>
<protein>
    <recommendedName>
        <fullName evidence="3">Transposase</fullName>
    </recommendedName>
</protein>
<proteinExistence type="predicted"/>
<sequence length="74" mass="8713">METIVTVTSSSSFTLGKVFFTVPSRLIGHRLRVRLYDDRLDIFSRPSRWIIFAQQDVTTPIREQRRMLELGAYH</sequence>
<evidence type="ECO:0000313" key="2">
    <source>
        <dbReference type="Proteomes" id="UP000007753"/>
    </source>
</evidence>